<dbReference type="Proteomes" id="UP001219518">
    <property type="component" value="Unassembled WGS sequence"/>
</dbReference>
<sequence length="145" mass="16334">MCGRQKSKKLTSQITLWKRKHVIRWNPCWLLDPPEMVGNLSYKPPTIRKTSNIGVFERQDFVSFKGRQDLASEDINQFTVQPSPRPPPPGASLYPHHLDLNPVCPARRGRVGRAGRAARGSEDQQSAGARPHVEILRLNTISFIG</sequence>
<organism evidence="2 3">
    <name type="scientific">Frankliniella fusca</name>
    <dbReference type="NCBI Taxonomy" id="407009"/>
    <lineage>
        <taxon>Eukaryota</taxon>
        <taxon>Metazoa</taxon>
        <taxon>Ecdysozoa</taxon>
        <taxon>Arthropoda</taxon>
        <taxon>Hexapoda</taxon>
        <taxon>Insecta</taxon>
        <taxon>Pterygota</taxon>
        <taxon>Neoptera</taxon>
        <taxon>Paraneoptera</taxon>
        <taxon>Thysanoptera</taxon>
        <taxon>Terebrantia</taxon>
        <taxon>Thripoidea</taxon>
        <taxon>Thripidae</taxon>
        <taxon>Frankliniella</taxon>
    </lineage>
</organism>
<gene>
    <name evidence="2" type="ORF">KUF71_022445</name>
</gene>
<name>A0AAE1H2D5_9NEOP</name>
<comment type="caution">
    <text evidence="2">The sequence shown here is derived from an EMBL/GenBank/DDBJ whole genome shotgun (WGS) entry which is preliminary data.</text>
</comment>
<dbReference type="AlphaFoldDB" id="A0AAE1H2D5"/>
<accession>A0AAE1H2D5</accession>
<feature type="region of interest" description="Disordered" evidence="1">
    <location>
        <begin position="79"/>
        <end position="98"/>
    </location>
</feature>
<keyword evidence="3" id="KW-1185">Reference proteome</keyword>
<evidence type="ECO:0000313" key="3">
    <source>
        <dbReference type="Proteomes" id="UP001219518"/>
    </source>
</evidence>
<reference evidence="2" key="2">
    <citation type="journal article" date="2023" name="BMC Genomics">
        <title>Pest status, molecular evolution, and epigenetic factors derived from the genome assembly of Frankliniella fusca, a thysanopteran phytovirus vector.</title>
        <authorList>
            <person name="Catto M.A."/>
            <person name="Labadie P.E."/>
            <person name="Jacobson A.L."/>
            <person name="Kennedy G.G."/>
            <person name="Srinivasan R."/>
            <person name="Hunt B.G."/>
        </authorList>
    </citation>
    <scope>NUCLEOTIDE SEQUENCE</scope>
    <source>
        <strain evidence="2">PL_HMW_Pooled</strain>
    </source>
</reference>
<feature type="region of interest" description="Disordered" evidence="1">
    <location>
        <begin position="110"/>
        <end position="131"/>
    </location>
</feature>
<dbReference type="EMBL" id="JAHWGI010000307">
    <property type="protein sequence ID" value="KAK3912991.1"/>
    <property type="molecule type" value="Genomic_DNA"/>
</dbReference>
<protein>
    <submittedName>
        <fullName evidence="2">Piwi-like protein 1</fullName>
    </submittedName>
</protein>
<proteinExistence type="predicted"/>
<evidence type="ECO:0000256" key="1">
    <source>
        <dbReference type="SAM" id="MobiDB-lite"/>
    </source>
</evidence>
<reference evidence="2" key="1">
    <citation type="submission" date="2021-07" db="EMBL/GenBank/DDBJ databases">
        <authorList>
            <person name="Catto M.A."/>
            <person name="Jacobson A."/>
            <person name="Kennedy G."/>
            <person name="Labadie P."/>
            <person name="Hunt B.G."/>
            <person name="Srinivasan R."/>
        </authorList>
    </citation>
    <scope>NUCLEOTIDE SEQUENCE</scope>
    <source>
        <strain evidence="2">PL_HMW_Pooled</strain>
        <tissue evidence="2">Head</tissue>
    </source>
</reference>
<evidence type="ECO:0000313" key="2">
    <source>
        <dbReference type="EMBL" id="KAK3912991.1"/>
    </source>
</evidence>